<evidence type="ECO:0000256" key="6">
    <source>
        <dbReference type="SAM" id="MobiDB-lite"/>
    </source>
</evidence>
<name>A0A2G5CXV5_AQUCA</name>
<dbReference type="Proteomes" id="UP000230069">
    <property type="component" value="Unassembled WGS sequence"/>
</dbReference>
<dbReference type="EMBL" id="KZ305051">
    <property type="protein sequence ID" value="PIA36105.1"/>
    <property type="molecule type" value="Genomic_DNA"/>
</dbReference>
<gene>
    <name evidence="7" type="ORF">AQUCO_03400186v1</name>
</gene>
<dbReference type="InterPro" id="IPR044610">
    <property type="entry name" value="GLCAT14A/B/C"/>
</dbReference>
<dbReference type="GO" id="GO:0015020">
    <property type="term" value="F:glucuronosyltransferase activity"/>
    <property type="evidence" value="ECO:0007669"/>
    <property type="project" value="InterPro"/>
</dbReference>
<dbReference type="InterPro" id="IPR003406">
    <property type="entry name" value="Glyco_trans_14"/>
</dbReference>
<evidence type="ECO:0000313" key="8">
    <source>
        <dbReference type="Proteomes" id="UP000230069"/>
    </source>
</evidence>
<feature type="region of interest" description="Disordered" evidence="6">
    <location>
        <begin position="1"/>
        <end position="22"/>
    </location>
</feature>
<dbReference type="GO" id="GO:0016020">
    <property type="term" value="C:membrane"/>
    <property type="evidence" value="ECO:0007669"/>
    <property type="project" value="UniProtKB-SubCell"/>
</dbReference>
<evidence type="ECO:0000313" key="7">
    <source>
        <dbReference type="EMBL" id="PIA36105.1"/>
    </source>
</evidence>
<keyword evidence="3" id="KW-0808">Transferase</keyword>
<evidence type="ECO:0000256" key="1">
    <source>
        <dbReference type="ARBA" id="ARBA00004606"/>
    </source>
</evidence>
<sequence>MLSSSSPPQPFPPPLPPPSTTTIITKDNRNIYCLLITSLFSLLFLLSYTSSSSSYSYSSSSSSTTYSNPFLYRRHHQRNLIFNNPNPKSNSSIPSSPKPPRLAYFITGSNGETSRILRLLFAIYHPKNYYLLHLDLTASQSQRDNLAIWIQNHPMFGLYGPFHNVYVVGKADFAYSNAPSSISNTLHGASLLLRWSTYWHWFISLSASDYPLVTQDDLLHILSYLPKNFNFINHTNVIGSRELRRMKRISVDPGLYLSAKSEMFYATQKRELPDAYKLFTGSSSAILSREFVEFVVEGTNNLPRIVLMYLSNMPSSQANYFPTVVCNTREFKKTVINHNLHFASWDELPKPKQRSLRLEDISGMIQSGSAFGSGFLVDDPVLDHIDQKLLNRKAGSIVPGGWCLGEADGDSCTVWGDTYILRPGSGAKRLENRLVELLSNGTFRSQQCVLQ</sequence>
<accession>A0A2G5CXV5</accession>
<dbReference type="OrthoDB" id="2019572at2759"/>
<evidence type="ECO:0000256" key="5">
    <source>
        <dbReference type="ARBA" id="ARBA00023180"/>
    </source>
</evidence>
<keyword evidence="4" id="KW-0472">Membrane</keyword>
<dbReference type="Pfam" id="PF02485">
    <property type="entry name" value="Branch"/>
    <property type="match status" value="1"/>
</dbReference>
<dbReference type="AlphaFoldDB" id="A0A2G5CXV5"/>
<dbReference type="FunCoup" id="A0A2G5CXV5">
    <property type="interactions" value="540"/>
</dbReference>
<keyword evidence="2" id="KW-0328">Glycosyltransferase</keyword>
<reference evidence="7 8" key="1">
    <citation type="submission" date="2017-09" db="EMBL/GenBank/DDBJ databases">
        <title>WGS assembly of Aquilegia coerulea Goldsmith.</title>
        <authorList>
            <person name="Hodges S."/>
            <person name="Kramer E."/>
            <person name="Nordborg M."/>
            <person name="Tomkins J."/>
            <person name="Borevitz J."/>
            <person name="Derieg N."/>
            <person name="Yan J."/>
            <person name="Mihaltcheva S."/>
            <person name="Hayes R.D."/>
            <person name="Rokhsar D."/>
        </authorList>
    </citation>
    <scope>NUCLEOTIDE SEQUENCE [LARGE SCALE GENOMIC DNA]</scope>
    <source>
        <strain evidence="8">cv. Goldsmith</strain>
    </source>
</reference>
<keyword evidence="8" id="KW-1185">Reference proteome</keyword>
<protein>
    <submittedName>
        <fullName evidence="7">Uncharacterized protein</fullName>
    </submittedName>
</protein>
<organism evidence="7 8">
    <name type="scientific">Aquilegia coerulea</name>
    <name type="common">Rocky mountain columbine</name>
    <dbReference type="NCBI Taxonomy" id="218851"/>
    <lineage>
        <taxon>Eukaryota</taxon>
        <taxon>Viridiplantae</taxon>
        <taxon>Streptophyta</taxon>
        <taxon>Embryophyta</taxon>
        <taxon>Tracheophyta</taxon>
        <taxon>Spermatophyta</taxon>
        <taxon>Magnoliopsida</taxon>
        <taxon>Ranunculales</taxon>
        <taxon>Ranunculaceae</taxon>
        <taxon>Thalictroideae</taxon>
        <taxon>Aquilegia</taxon>
    </lineage>
</organism>
<evidence type="ECO:0000256" key="2">
    <source>
        <dbReference type="ARBA" id="ARBA00022676"/>
    </source>
</evidence>
<dbReference type="PANTHER" id="PTHR45719:SF10">
    <property type="entry name" value="CORE-2_I-BRANCHING BETA-1,6-N-ACETYLGLUCOSAMINYLTRANSFERASE FAMILY PROTEIN"/>
    <property type="match status" value="1"/>
</dbReference>
<comment type="subcellular location">
    <subcellularLocation>
        <location evidence="1">Membrane</location>
        <topology evidence="1">Single-pass type II membrane protein</topology>
    </subcellularLocation>
</comment>
<dbReference type="InParanoid" id="A0A2G5CXV5"/>
<evidence type="ECO:0000256" key="3">
    <source>
        <dbReference type="ARBA" id="ARBA00022679"/>
    </source>
</evidence>
<keyword evidence="5" id="KW-0325">Glycoprotein</keyword>
<proteinExistence type="predicted"/>
<evidence type="ECO:0000256" key="4">
    <source>
        <dbReference type="ARBA" id="ARBA00023136"/>
    </source>
</evidence>
<dbReference type="PANTHER" id="PTHR45719">
    <property type="entry name" value="GLYCOSYLTRANSFERASE"/>
    <property type="match status" value="1"/>
</dbReference>
<feature type="compositionally biased region" description="Pro residues" evidence="6">
    <location>
        <begin position="7"/>
        <end position="19"/>
    </location>
</feature>